<keyword evidence="2" id="KW-1185">Reference proteome</keyword>
<gene>
    <name evidence="1" type="ORF">CJ305_04275</name>
</gene>
<accession>A0A2G1VTU7</accession>
<comment type="caution">
    <text evidence="1">The sequence shown here is derived from an EMBL/GenBank/DDBJ whole genome shotgun (WGS) entry which is preliminary data.</text>
</comment>
<reference evidence="1 2" key="1">
    <citation type="submission" date="2017-08" db="EMBL/GenBank/DDBJ databases">
        <title>The whole genome shortgun sequences of strain Leeuwenhoekiella nanhaiensis G18 from the South China Sea.</title>
        <authorList>
            <person name="Liu Q."/>
        </authorList>
    </citation>
    <scope>NUCLEOTIDE SEQUENCE [LARGE SCALE GENOMIC DNA]</scope>
    <source>
        <strain evidence="1 2">G18</strain>
    </source>
</reference>
<organism evidence="1 2">
    <name type="scientific">Leeuwenhoekiella nanhaiensis</name>
    <dbReference type="NCBI Taxonomy" id="1655491"/>
    <lineage>
        <taxon>Bacteria</taxon>
        <taxon>Pseudomonadati</taxon>
        <taxon>Bacteroidota</taxon>
        <taxon>Flavobacteriia</taxon>
        <taxon>Flavobacteriales</taxon>
        <taxon>Flavobacteriaceae</taxon>
        <taxon>Leeuwenhoekiella</taxon>
    </lineage>
</organism>
<proteinExistence type="predicted"/>
<evidence type="ECO:0000313" key="2">
    <source>
        <dbReference type="Proteomes" id="UP000229433"/>
    </source>
</evidence>
<evidence type="ECO:0000313" key="1">
    <source>
        <dbReference type="EMBL" id="PHQ30186.1"/>
    </source>
</evidence>
<name>A0A2G1VTU7_9FLAO</name>
<protein>
    <submittedName>
        <fullName evidence="1">Uncharacterized protein</fullName>
    </submittedName>
</protein>
<dbReference type="Proteomes" id="UP000229433">
    <property type="component" value="Unassembled WGS sequence"/>
</dbReference>
<sequence length="67" mass="7934">MKFKVIATDKQQIYKSVKFDLSFRAWQAEHVEAQSRNWLKSPKNSFAQNLRIQDLGQKIFKYAILSD</sequence>
<dbReference type="AlphaFoldDB" id="A0A2G1VTU7"/>
<dbReference type="EMBL" id="NQXA01000002">
    <property type="protein sequence ID" value="PHQ30186.1"/>
    <property type="molecule type" value="Genomic_DNA"/>
</dbReference>